<accession>A0AAV5CLG1</accession>
<organism evidence="2 3">
    <name type="scientific">Eleusine coracana subsp. coracana</name>
    <dbReference type="NCBI Taxonomy" id="191504"/>
    <lineage>
        <taxon>Eukaryota</taxon>
        <taxon>Viridiplantae</taxon>
        <taxon>Streptophyta</taxon>
        <taxon>Embryophyta</taxon>
        <taxon>Tracheophyta</taxon>
        <taxon>Spermatophyta</taxon>
        <taxon>Magnoliopsida</taxon>
        <taxon>Liliopsida</taxon>
        <taxon>Poales</taxon>
        <taxon>Poaceae</taxon>
        <taxon>PACMAD clade</taxon>
        <taxon>Chloridoideae</taxon>
        <taxon>Cynodonteae</taxon>
        <taxon>Eleusininae</taxon>
        <taxon>Eleusine</taxon>
    </lineage>
</organism>
<gene>
    <name evidence="2" type="primary">ga16413</name>
    <name evidence="2" type="ORF">PR202_ga16413</name>
</gene>
<reference evidence="2" key="2">
    <citation type="submission" date="2021-12" db="EMBL/GenBank/DDBJ databases">
        <title>Resequencing data analysis of finger millet.</title>
        <authorList>
            <person name="Hatakeyama M."/>
            <person name="Aluri S."/>
            <person name="Balachadran M.T."/>
            <person name="Sivarajan S.R."/>
            <person name="Poveda L."/>
            <person name="Shimizu-Inatsugi R."/>
            <person name="Schlapbach R."/>
            <person name="Sreeman S.M."/>
            <person name="Shimizu K.K."/>
        </authorList>
    </citation>
    <scope>NUCLEOTIDE SEQUENCE</scope>
</reference>
<feature type="domain" description="KIB1-4 beta-propeller" evidence="1">
    <location>
        <begin position="60"/>
        <end position="195"/>
    </location>
</feature>
<keyword evidence="3" id="KW-1185">Reference proteome</keyword>
<dbReference type="Proteomes" id="UP001054889">
    <property type="component" value="Unassembled WGS sequence"/>
</dbReference>
<proteinExistence type="predicted"/>
<sequence>MLPGDFGQNRAVFSLRAGLPNTPVGFPGLLSPWAGFPAIGPGSPRGSLFPKEPFLPGKATIQHCHPGDTLWHMAYANPPHVFEDMLFVDGTLYVLVNDLRLAIVPLSYTSLELSFLGEESRPAGERFMLEGGRKEVLLISQDNCETIVCRVFCWVYGERKWGMITIFSRQTLFLGLHGFATCIGPADSPGIRGDCCSSVISQHVSVQIAQGFEATVPLADETWDVRYAEYPCALPLNNIHLLDLLSGSSQAYVDGRR</sequence>
<dbReference type="AlphaFoldDB" id="A0AAV5CLG1"/>
<dbReference type="InterPro" id="IPR005174">
    <property type="entry name" value="KIB1-4_b-propeller"/>
</dbReference>
<evidence type="ECO:0000313" key="3">
    <source>
        <dbReference type="Proteomes" id="UP001054889"/>
    </source>
</evidence>
<reference evidence="2" key="1">
    <citation type="journal article" date="2018" name="DNA Res.">
        <title>Multiple hybrid de novo genome assembly of finger millet, an orphan allotetraploid crop.</title>
        <authorList>
            <person name="Hatakeyama M."/>
            <person name="Aluri S."/>
            <person name="Balachadran M.T."/>
            <person name="Sivarajan S.R."/>
            <person name="Patrignani A."/>
            <person name="Gruter S."/>
            <person name="Poveda L."/>
            <person name="Shimizu-Inatsugi R."/>
            <person name="Baeten J."/>
            <person name="Francoijs K.J."/>
            <person name="Nataraja K.N."/>
            <person name="Reddy Y.A.N."/>
            <person name="Phadnis S."/>
            <person name="Ravikumar R.L."/>
            <person name="Schlapbach R."/>
            <person name="Sreeman S.M."/>
            <person name="Shimizu K.K."/>
        </authorList>
    </citation>
    <scope>NUCLEOTIDE SEQUENCE</scope>
</reference>
<comment type="caution">
    <text evidence="2">The sequence shown here is derived from an EMBL/GenBank/DDBJ whole genome shotgun (WGS) entry which is preliminary data.</text>
</comment>
<dbReference type="EMBL" id="BQKI01000007">
    <property type="protein sequence ID" value="GJM99323.1"/>
    <property type="molecule type" value="Genomic_DNA"/>
</dbReference>
<evidence type="ECO:0000259" key="1">
    <source>
        <dbReference type="Pfam" id="PF03478"/>
    </source>
</evidence>
<evidence type="ECO:0000313" key="2">
    <source>
        <dbReference type="EMBL" id="GJM99323.1"/>
    </source>
</evidence>
<name>A0AAV5CLG1_ELECO</name>
<dbReference type="Pfam" id="PF03478">
    <property type="entry name" value="Beta-prop_KIB1-4"/>
    <property type="match status" value="1"/>
</dbReference>
<protein>
    <recommendedName>
        <fullName evidence="1">KIB1-4 beta-propeller domain-containing protein</fullName>
    </recommendedName>
</protein>